<dbReference type="AlphaFoldDB" id="A0A8H4AYY8"/>
<dbReference type="EMBL" id="WTPW01000118">
    <property type="protein sequence ID" value="KAF0545724.1"/>
    <property type="molecule type" value="Genomic_DNA"/>
</dbReference>
<dbReference type="Proteomes" id="UP000439903">
    <property type="component" value="Unassembled WGS sequence"/>
</dbReference>
<proteinExistence type="predicted"/>
<evidence type="ECO:0000256" key="1">
    <source>
        <dbReference type="SAM" id="MobiDB-lite"/>
    </source>
</evidence>
<accession>A0A8H4AYY8</accession>
<feature type="compositionally biased region" description="Basic and acidic residues" evidence="1">
    <location>
        <begin position="50"/>
        <end position="62"/>
    </location>
</feature>
<organism evidence="2 3">
    <name type="scientific">Gigaspora margarita</name>
    <dbReference type="NCBI Taxonomy" id="4874"/>
    <lineage>
        <taxon>Eukaryota</taxon>
        <taxon>Fungi</taxon>
        <taxon>Fungi incertae sedis</taxon>
        <taxon>Mucoromycota</taxon>
        <taxon>Glomeromycotina</taxon>
        <taxon>Glomeromycetes</taxon>
        <taxon>Diversisporales</taxon>
        <taxon>Gigasporaceae</taxon>
        <taxon>Gigaspora</taxon>
    </lineage>
</organism>
<keyword evidence="3" id="KW-1185">Reference proteome</keyword>
<feature type="compositionally biased region" description="Basic residues" evidence="1">
    <location>
        <begin position="63"/>
        <end position="76"/>
    </location>
</feature>
<gene>
    <name evidence="2" type="ORF">F8M41_002011</name>
</gene>
<feature type="compositionally biased region" description="Basic and acidic residues" evidence="1">
    <location>
        <begin position="1"/>
        <end position="20"/>
    </location>
</feature>
<protein>
    <submittedName>
        <fullName evidence="2">Uncharacterized protein</fullName>
    </submittedName>
</protein>
<evidence type="ECO:0000313" key="3">
    <source>
        <dbReference type="Proteomes" id="UP000439903"/>
    </source>
</evidence>
<sequence length="76" mass="9438">MESFKENMVHNTETRRANDRNRKRKRLASETNEEREARLAHRRERYRQKIANETEEQKADRRNRNRNASKRRRTLS</sequence>
<evidence type="ECO:0000313" key="2">
    <source>
        <dbReference type="EMBL" id="KAF0545724.1"/>
    </source>
</evidence>
<comment type="caution">
    <text evidence="2">The sequence shown here is derived from an EMBL/GenBank/DDBJ whole genome shotgun (WGS) entry which is preliminary data.</text>
</comment>
<reference evidence="2 3" key="1">
    <citation type="journal article" date="2019" name="Environ. Microbiol.">
        <title>At the nexus of three kingdoms: the genome of the mycorrhizal fungus Gigaspora margarita provides insights into plant, endobacterial and fungal interactions.</title>
        <authorList>
            <person name="Venice F."/>
            <person name="Ghignone S."/>
            <person name="Salvioli di Fossalunga A."/>
            <person name="Amselem J."/>
            <person name="Novero M."/>
            <person name="Xianan X."/>
            <person name="Sedzielewska Toro K."/>
            <person name="Morin E."/>
            <person name="Lipzen A."/>
            <person name="Grigoriev I.V."/>
            <person name="Henrissat B."/>
            <person name="Martin F.M."/>
            <person name="Bonfante P."/>
        </authorList>
    </citation>
    <scope>NUCLEOTIDE SEQUENCE [LARGE SCALE GENOMIC DNA]</scope>
    <source>
        <strain evidence="2 3">BEG34</strain>
    </source>
</reference>
<name>A0A8H4AYY8_GIGMA</name>
<feature type="region of interest" description="Disordered" evidence="1">
    <location>
        <begin position="1"/>
        <end position="76"/>
    </location>
</feature>